<evidence type="ECO:0000256" key="7">
    <source>
        <dbReference type="ARBA" id="ARBA00022771"/>
    </source>
</evidence>
<dbReference type="Pfam" id="PF18787">
    <property type="entry name" value="CRM1_repeat_3"/>
    <property type="match status" value="1"/>
</dbReference>
<dbReference type="Pfam" id="PF08389">
    <property type="entry name" value="Xpo1"/>
    <property type="match status" value="1"/>
</dbReference>
<feature type="domain" description="Importin N-terminal" evidence="15">
    <location>
        <begin position="409"/>
        <end position="475"/>
    </location>
</feature>
<dbReference type="InterPro" id="IPR014877">
    <property type="entry name" value="XPO1_C_dom"/>
</dbReference>
<proteinExistence type="inferred from homology"/>
<dbReference type="Proteomes" id="UP000188533">
    <property type="component" value="Unassembled WGS sequence"/>
</dbReference>
<dbReference type="FunFam" id="1.25.10.10:FF:000022">
    <property type="entry name" value="protein EXPORTIN 1A"/>
    <property type="match status" value="1"/>
</dbReference>
<dbReference type="InterPro" id="IPR016024">
    <property type="entry name" value="ARM-type_fold"/>
</dbReference>
<dbReference type="STRING" id="5353.A0A1Q3E5D1"/>
<reference evidence="18 19" key="2">
    <citation type="submission" date="2017-02" db="EMBL/GenBank/DDBJ databases">
        <title>A genome survey and senescence transcriptome analysis in Lentinula edodes.</title>
        <authorList>
            <person name="Sakamoto Y."/>
            <person name="Nakade K."/>
            <person name="Sato S."/>
            <person name="Yoshida Y."/>
            <person name="Miyazaki K."/>
            <person name="Natsume S."/>
            <person name="Konno N."/>
        </authorList>
    </citation>
    <scope>NUCLEOTIDE SEQUENCE [LARGE SCALE GENOMIC DNA]</scope>
    <source>
        <strain evidence="18 19">NBRC 111202</strain>
    </source>
</reference>
<keyword evidence="7 14" id="KW-0863">Zinc-finger</keyword>
<dbReference type="PROSITE" id="PS50166">
    <property type="entry name" value="IMPORTIN_B_NT"/>
    <property type="match status" value="1"/>
</dbReference>
<evidence type="ECO:0000256" key="10">
    <source>
        <dbReference type="ARBA" id="ARBA00023242"/>
    </source>
</evidence>
<evidence type="ECO:0000256" key="6">
    <source>
        <dbReference type="ARBA" id="ARBA00022723"/>
    </source>
</evidence>
<dbReference type="Pfam" id="PF03810">
    <property type="entry name" value="IBN_N"/>
    <property type="match status" value="1"/>
</dbReference>
<dbReference type="GO" id="GO:0005634">
    <property type="term" value="C:nucleus"/>
    <property type="evidence" value="ECO:0007669"/>
    <property type="project" value="UniProtKB-SubCell"/>
</dbReference>
<evidence type="ECO:0000259" key="15">
    <source>
        <dbReference type="PROSITE" id="PS50166"/>
    </source>
</evidence>
<protein>
    <recommendedName>
        <fullName evidence="13">GID complex catalytic subunit 2</fullName>
    </recommendedName>
    <alternativeName>
        <fullName evidence="12">Glucose-induced degradation protein 2</fullName>
    </alternativeName>
</protein>
<comment type="similarity">
    <text evidence="3">Belongs to the exportin family.</text>
</comment>
<comment type="caution">
    <text evidence="18">The sequence shown here is derived from an EMBL/GenBank/DDBJ whole genome shotgun (WGS) entry which is preliminary data.</text>
</comment>
<dbReference type="SUPFAM" id="SSF48371">
    <property type="entry name" value="ARM repeat"/>
    <property type="match status" value="2"/>
</dbReference>
<dbReference type="GO" id="GO:0031267">
    <property type="term" value="F:small GTPase binding"/>
    <property type="evidence" value="ECO:0007669"/>
    <property type="project" value="InterPro"/>
</dbReference>
<dbReference type="SMART" id="SM00668">
    <property type="entry name" value="CTLH"/>
    <property type="match status" value="1"/>
</dbReference>
<keyword evidence="5" id="KW-0963">Cytoplasm</keyword>
<dbReference type="GO" id="GO:0061630">
    <property type="term" value="F:ubiquitin protein ligase activity"/>
    <property type="evidence" value="ECO:0007669"/>
    <property type="project" value="InterPro"/>
</dbReference>
<evidence type="ECO:0000256" key="12">
    <source>
        <dbReference type="ARBA" id="ARBA00075398"/>
    </source>
</evidence>
<dbReference type="PANTHER" id="PTHR11223">
    <property type="entry name" value="EXPORTIN 1/5"/>
    <property type="match status" value="1"/>
</dbReference>
<comment type="subcellular location">
    <subcellularLocation>
        <location evidence="2">Cytoplasm</location>
    </subcellularLocation>
    <subcellularLocation>
        <location evidence="1">Nucleus</location>
    </subcellularLocation>
</comment>
<keyword evidence="19" id="KW-1185">Reference proteome</keyword>
<dbReference type="Gene3D" id="1.25.10.10">
    <property type="entry name" value="Leucine-rich Repeat Variant"/>
    <property type="match status" value="1"/>
</dbReference>
<evidence type="ECO:0000256" key="3">
    <source>
        <dbReference type="ARBA" id="ARBA00009466"/>
    </source>
</evidence>
<evidence type="ECO:0000259" key="17">
    <source>
        <dbReference type="PROSITE" id="PS51867"/>
    </source>
</evidence>
<accession>A0A1Q3E5D1</accession>
<feature type="domain" description="CTLH" evidence="16">
    <location>
        <begin position="144"/>
        <end position="201"/>
    </location>
</feature>
<evidence type="ECO:0000313" key="19">
    <source>
        <dbReference type="Proteomes" id="UP000188533"/>
    </source>
</evidence>
<dbReference type="InterPro" id="IPR044063">
    <property type="entry name" value="ZF_RING_GID"/>
</dbReference>
<keyword evidence="10" id="KW-0539">Nucleus</keyword>
<organism evidence="18 19">
    <name type="scientific">Lentinula edodes</name>
    <name type="common">Shiitake mushroom</name>
    <name type="synonym">Lentinus edodes</name>
    <dbReference type="NCBI Taxonomy" id="5353"/>
    <lineage>
        <taxon>Eukaryota</taxon>
        <taxon>Fungi</taxon>
        <taxon>Dikarya</taxon>
        <taxon>Basidiomycota</taxon>
        <taxon>Agaricomycotina</taxon>
        <taxon>Agaricomycetes</taxon>
        <taxon>Agaricomycetidae</taxon>
        <taxon>Agaricales</taxon>
        <taxon>Marasmiineae</taxon>
        <taxon>Omphalotaceae</taxon>
        <taxon>Lentinula</taxon>
    </lineage>
</organism>
<keyword evidence="4" id="KW-0813">Transport</keyword>
<reference evidence="18 19" key="1">
    <citation type="submission" date="2016-08" db="EMBL/GenBank/DDBJ databases">
        <authorList>
            <consortium name="Lentinula edodes genome sequencing consortium"/>
            <person name="Sakamoto Y."/>
            <person name="Nakade K."/>
            <person name="Sato S."/>
            <person name="Yoshida Y."/>
            <person name="Miyazaki K."/>
            <person name="Natsume S."/>
            <person name="Konno N."/>
        </authorList>
    </citation>
    <scope>NUCLEOTIDE SEQUENCE [LARGE SCALE GENOMIC DNA]</scope>
    <source>
        <strain evidence="18 19">NBRC 111202</strain>
    </source>
</reference>
<evidence type="ECO:0000256" key="2">
    <source>
        <dbReference type="ARBA" id="ARBA00004496"/>
    </source>
</evidence>
<name>A0A1Q3E5D1_LENED</name>
<dbReference type="InterPro" id="IPR041235">
    <property type="entry name" value="Exp1_repeat_2"/>
</dbReference>
<gene>
    <name evidence="18" type="ORF">LENED_004023</name>
</gene>
<keyword evidence="9" id="KW-0653">Protein transport</keyword>
<dbReference type="PANTHER" id="PTHR11223:SF2">
    <property type="entry name" value="EXPORTIN-1"/>
    <property type="match status" value="1"/>
</dbReference>
<sequence length="1446" mass="163802">MDASLKELSKLEKLTAESSGKIKTASISDSLDALLATLQSAKANIDSIIEDSGNTLAQVVEVRKKDIDDRQKEIYSATAKLGKAIDKKFPANLPSYPDLFESDDSIAALERTIALHFLRTGQFDTAHTFLEESNADIPPELRTQFIELHRILKSLRNQDIGPALLWTRRHRAFLQARGSPLEFYLHRSQYIRLLLSSHLSNPLPAISYANAELRPFFHDHQVEFQRLLNCVIYLPLSRLQSSPYADLASPSMHLELEPLFAKEYSASLGMSRQVPLRVVGDIGGGGALAKIEKCRRVLRERKNEWSQRDELPIEISLPPENRYHSIFTCPVSKEQSTEHNPPMMISCGHVIAKDSLQKLAKSSGRVKYRALSSSIMEALLDFSGDFDVALLDKVVMAFYTSSGPEQQMAQQVLTRFEENPDSWTKVPSILENSNFPQAKYIGLQILEKLITTRWKTLPEGIRNFVVGATVKVASDETLSRKEKTYINKLNLALIQILKQEWPHNWPNFITELVESSKTNLSLCENNMVILKLLSEEIFDFSAEQMTQNRIKNLKNQMCGEFSDIFKLCSEVLEEANKASLIKATLETFLRFLNWIPLGFIFETTIIDLLLNRFLEAPEFRNITLKCLAEIAALQVGPEYDPKFVILFAMVMTSVNRMIPPSTNIAQAYANAGDAGQELVLNLSLFLSNFLTHHLRAVETEANRDVLLNAHLYMVKVSQVDEREIFKICLEYWNKLVSGLYDEIQSLPIGESGLLMGLNLGGSNGNILNGMSLRKNIYSDVLSNLRLVVIERMVKPEEVLIVENEEGEIVREFMKESDTIVLYKSMRELLVYLTHLDVADTETILTEKLAKQVDGSEWSWQNLNTLCWAIGSISGAMNEETEKRFLVTVIKDLLGLCEIKRGKDNKAVVASDIMYIVGQYPRFLKAHWKFLKTVVNKLFEFMHETHEGVQDMACDTFIKIAQKCRRHFVMQQSGEQEPFIDEILRLLHRITVDLSPLQVHTFYEAVGHMISAQPNKPLQEKLIAKLMDLPNNAWDSLMAQAAQNMDVLSNTENIKILSNVLKTNVSACTSIGSFYLPQIGRIFLDMLGLYKAVSGIISETIAKEGLVATKTPKVRQLRTVKKEILKLMETYIKKAEDLEAVNNNFMPPLLDAILGDYNRNVPAARDAEVLNVMATITSRLGALLTPQIPAILDAVFEPTLTMINQDFAEFPEHRVGFFKLLRAININCFPSLLSIPPNQFKLFMDSIIWAIKHTMRDIADTGLYLCLEVVNNFANAGDPSVSNAFFQQYFLSIVQDIFFVLTDTDHKSGFKLQSALLARMFELVELNAIQTPLYDPSQVSDPNVTNSMFLREYTANLLKTAFPHIQPIQIQAFVNGLTEYNSDINRFKLALRDFLIQLKEFSGDNTELFLEEKEAENLKKAEEERQAALRIPGMLKPSQLEDKDEEI</sequence>
<dbReference type="SMART" id="SM00913">
    <property type="entry name" value="IBN_N"/>
    <property type="match status" value="1"/>
</dbReference>
<dbReference type="InterPro" id="IPR041123">
    <property type="entry name" value="CRM1_repeat"/>
</dbReference>
<feature type="domain" description="RING-Gid-type" evidence="17">
    <location>
        <begin position="329"/>
        <end position="376"/>
    </location>
</feature>
<dbReference type="GO" id="GO:0000056">
    <property type="term" value="P:ribosomal small subunit export from nucleus"/>
    <property type="evidence" value="ECO:0007669"/>
    <property type="project" value="TreeGrafter"/>
</dbReference>
<dbReference type="InterPro" id="IPR001494">
    <property type="entry name" value="Importin-beta_N"/>
</dbReference>
<keyword evidence="8" id="KW-0862">Zinc</keyword>
<dbReference type="GO" id="GO:0005737">
    <property type="term" value="C:cytoplasm"/>
    <property type="evidence" value="ECO:0007669"/>
    <property type="project" value="UniProtKB-SubCell"/>
</dbReference>
<dbReference type="EMBL" id="BDGU01000093">
    <property type="protein sequence ID" value="GAW02371.1"/>
    <property type="molecule type" value="Genomic_DNA"/>
</dbReference>
<evidence type="ECO:0000259" key="16">
    <source>
        <dbReference type="PROSITE" id="PS50897"/>
    </source>
</evidence>
<evidence type="ECO:0000256" key="13">
    <source>
        <dbReference type="ARBA" id="ARBA00080744"/>
    </source>
</evidence>
<dbReference type="GO" id="GO:0000055">
    <property type="term" value="P:ribosomal large subunit export from nucleus"/>
    <property type="evidence" value="ECO:0007669"/>
    <property type="project" value="TreeGrafter"/>
</dbReference>
<dbReference type="FunFam" id="3.30.40.10:FF:000143">
    <property type="entry name" value="Regulator of gluconeogenesis Rmd5"/>
    <property type="match status" value="1"/>
</dbReference>
<dbReference type="InterPro" id="IPR040485">
    <property type="entry name" value="XPO1_repeat_3"/>
</dbReference>
<evidence type="ECO:0000256" key="8">
    <source>
        <dbReference type="ARBA" id="ARBA00022833"/>
    </source>
</evidence>
<evidence type="ECO:0000256" key="14">
    <source>
        <dbReference type="PROSITE-ProRule" id="PRU01215"/>
    </source>
</evidence>
<comment type="similarity">
    <text evidence="11">Belongs to the RMD5/GID2 family.</text>
</comment>
<dbReference type="Pfam" id="PF18777">
    <property type="entry name" value="CRM1_repeat"/>
    <property type="match status" value="1"/>
</dbReference>
<evidence type="ECO:0000256" key="9">
    <source>
        <dbReference type="ARBA" id="ARBA00022927"/>
    </source>
</evidence>
<dbReference type="Pfam" id="PF10607">
    <property type="entry name" value="CTLH"/>
    <property type="match status" value="1"/>
</dbReference>
<dbReference type="SMART" id="SM01102">
    <property type="entry name" value="CRM1_C"/>
    <property type="match status" value="1"/>
</dbReference>
<dbReference type="InterPro" id="IPR024964">
    <property type="entry name" value="CTLH/CRA"/>
</dbReference>
<dbReference type="GO" id="GO:0006611">
    <property type="term" value="P:protein export from nucleus"/>
    <property type="evidence" value="ECO:0007669"/>
    <property type="project" value="InterPro"/>
</dbReference>
<dbReference type="GO" id="GO:0008270">
    <property type="term" value="F:zinc ion binding"/>
    <property type="evidence" value="ECO:0007669"/>
    <property type="project" value="UniProtKB-KW"/>
</dbReference>
<dbReference type="Pfam" id="PF18784">
    <property type="entry name" value="CRM1_repeat_2"/>
    <property type="match status" value="1"/>
</dbReference>
<evidence type="ECO:0000256" key="4">
    <source>
        <dbReference type="ARBA" id="ARBA00022448"/>
    </source>
</evidence>
<dbReference type="InterPro" id="IPR013598">
    <property type="entry name" value="Exportin-1/Importin-b-like"/>
</dbReference>
<feature type="zinc finger region" description="RING-Gid-type" evidence="14">
    <location>
        <begin position="329"/>
        <end position="376"/>
    </location>
</feature>
<evidence type="ECO:0000313" key="18">
    <source>
        <dbReference type="EMBL" id="GAW02371.1"/>
    </source>
</evidence>
<dbReference type="InterPro" id="IPR006595">
    <property type="entry name" value="CTLH_C"/>
</dbReference>
<keyword evidence="6" id="KW-0479">Metal-binding</keyword>
<dbReference type="PROSITE" id="PS51867">
    <property type="entry name" value="ZF_RING_GID"/>
    <property type="match status" value="1"/>
</dbReference>
<dbReference type="Pfam" id="PF08767">
    <property type="entry name" value="CRM1_C"/>
    <property type="match status" value="1"/>
</dbReference>
<dbReference type="InterPro" id="IPR011989">
    <property type="entry name" value="ARM-like"/>
</dbReference>
<dbReference type="InterPro" id="IPR045065">
    <property type="entry name" value="XPO1/5"/>
</dbReference>
<keyword evidence="18" id="KW-0675">Receptor</keyword>
<evidence type="ECO:0000256" key="1">
    <source>
        <dbReference type="ARBA" id="ARBA00004123"/>
    </source>
</evidence>
<evidence type="ECO:0000256" key="11">
    <source>
        <dbReference type="ARBA" id="ARBA00061136"/>
    </source>
</evidence>
<dbReference type="GO" id="GO:0005049">
    <property type="term" value="F:nuclear export signal receptor activity"/>
    <property type="evidence" value="ECO:0007669"/>
    <property type="project" value="InterPro"/>
</dbReference>
<evidence type="ECO:0000256" key="5">
    <source>
        <dbReference type="ARBA" id="ARBA00022490"/>
    </source>
</evidence>
<dbReference type="PROSITE" id="PS50897">
    <property type="entry name" value="CTLH"/>
    <property type="match status" value="1"/>
</dbReference>